<dbReference type="GO" id="GO:0046983">
    <property type="term" value="F:protein dimerization activity"/>
    <property type="evidence" value="ECO:0007669"/>
    <property type="project" value="InterPro"/>
</dbReference>
<proteinExistence type="predicted"/>
<evidence type="ECO:0000259" key="5">
    <source>
        <dbReference type="Pfam" id="PF00891"/>
    </source>
</evidence>
<dbReference type="Pfam" id="PF00891">
    <property type="entry name" value="Methyltransf_2"/>
    <property type="match status" value="1"/>
</dbReference>
<evidence type="ECO:0000256" key="4">
    <source>
        <dbReference type="PIRSR" id="PIRSR005739-1"/>
    </source>
</evidence>
<evidence type="ECO:0000313" key="8">
    <source>
        <dbReference type="Proteomes" id="UP000799437"/>
    </source>
</evidence>
<dbReference type="GO" id="GO:0032259">
    <property type="term" value="P:methylation"/>
    <property type="evidence" value="ECO:0007669"/>
    <property type="project" value="UniProtKB-KW"/>
</dbReference>
<dbReference type="PANTHER" id="PTHR43712:SF11">
    <property type="entry name" value="O-METHYLTRANSFERASE (AFU_ORTHOLOGUE AFUA_2G17820)-RELATED"/>
    <property type="match status" value="1"/>
</dbReference>
<feature type="domain" description="O-methyltransferase C-terminal" evidence="5">
    <location>
        <begin position="243"/>
        <end position="384"/>
    </location>
</feature>
<protein>
    <submittedName>
        <fullName evidence="7">S-adenosyl-L-methionine-dependent methyltransferase</fullName>
    </submittedName>
</protein>
<keyword evidence="8" id="KW-1185">Reference proteome</keyword>
<dbReference type="InterPro" id="IPR016461">
    <property type="entry name" value="COMT-like"/>
</dbReference>
<keyword evidence="2 7" id="KW-0808">Transferase</keyword>
<dbReference type="PIRSF" id="PIRSF005739">
    <property type="entry name" value="O-mtase"/>
    <property type="match status" value="1"/>
</dbReference>
<dbReference type="InterPro" id="IPR036388">
    <property type="entry name" value="WH-like_DNA-bd_sf"/>
</dbReference>
<dbReference type="SUPFAM" id="SSF46785">
    <property type="entry name" value="Winged helix' DNA-binding domain"/>
    <property type="match status" value="1"/>
</dbReference>
<dbReference type="Pfam" id="PF08100">
    <property type="entry name" value="Dimerisation"/>
    <property type="match status" value="1"/>
</dbReference>
<dbReference type="RefSeq" id="XP_033597094.1">
    <property type="nucleotide sequence ID" value="XM_033742509.1"/>
</dbReference>
<organism evidence="7 8">
    <name type="scientific">Pseudovirgaria hyperparasitica</name>
    <dbReference type="NCBI Taxonomy" id="470096"/>
    <lineage>
        <taxon>Eukaryota</taxon>
        <taxon>Fungi</taxon>
        <taxon>Dikarya</taxon>
        <taxon>Ascomycota</taxon>
        <taxon>Pezizomycotina</taxon>
        <taxon>Dothideomycetes</taxon>
        <taxon>Dothideomycetes incertae sedis</taxon>
        <taxon>Acrospermales</taxon>
        <taxon>Acrospermaceae</taxon>
        <taxon>Pseudovirgaria</taxon>
    </lineage>
</organism>
<evidence type="ECO:0000313" key="7">
    <source>
        <dbReference type="EMBL" id="KAF2754643.1"/>
    </source>
</evidence>
<dbReference type="GO" id="GO:0008171">
    <property type="term" value="F:O-methyltransferase activity"/>
    <property type="evidence" value="ECO:0007669"/>
    <property type="project" value="InterPro"/>
</dbReference>
<dbReference type="AlphaFoldDB" id="A0A6A6VWP8"/>
<gene>
    <name evidence="7" type="ORF">EJ05DRAFT_456838</name>
</gene>
<dbReference type="Gene3D" id="3.40.50.150">
    <property type="entry name" value="Vaccinia Virus protein VP39"/>
    <property type="match status" value="1"/>
</dbReference>
<dbReference type="InterPro" id="IPR036390">
    <property type="entry name" value="WH_DNA-bd_sf"/>
</dbReference>
<keyword evidence="3" id="KW-0949">S-adenosyl-L-methionine</keyword>
<evidence type="ECO:0000259" key="6">
    <source>
        <dbReference type="Pfam" id="PF08100"/>
    </source>
</evidence>
<dbReference type="Proteomes" id="UP000799437">
    <property type="component" value="Unassembled WGS sequence"/>
</dbReference>
<keyword evidence="1 7" id="KW-0489">Methyltransferase</keyword>
<dbReference type="InterPro" id="IPR012967">
    <property type="entry name" value="COMT_dimerisation"/>
</dbReference>
<dbReference type="InterPro" id="IPR029063">
    <property type="entry name" value="SAM-dependent_MTases_sf"/>
</dbReference>
<dbReference type="OrthoDB" id="2410195at2759"/>
<dbReference type="EMBL" id="ML996580">
    <property type="protein sequence ID" value="KAF2754643.1"/>
    <property type="molecule type" value="Genomic_DNA"/>
</dbReference>
<reference evidence="7" key="1">
    <citation type="journal article" date="2020" name="Stud. Mycol.">
        <title>101 Dothideomycetes genomes: a test case for predicting lifestyles and emergence of pathogens.</title>
        <authorList>
            <person name="Haridas S."/>
            <person name="Albert R."/>
            <person name="Binder M."/>
            <person name="Bloem J."/>
            <person name="Labutti K."/>
            <person name="Salamov A."/>
            <person name="Andreopoulos B."/>
            <person name="Baker S."/>
            <person name="Barry K."/>
            <person name="Bills G."/>
            <person name="Bluhm B."/>
            <person name="Cannon C."/>
            <person name="Castanera R."/>
            <person name="Culley D."/>
            <person name="Daum C."/>
            <person name="Ezra D."/>
            <person name="Gonzalez J."/>
            <person name="Henrissat B."/>
            <person name="Kuo A."/>
            <person name="Liang C."/>
            <person name="Lipzen A."/>
            <person name="Lutzoni F."/>
            <person name="Magnuson J."/>
            <person name="Mondo S."/>
            <person name="Nolan M."/>
            <person name="Ohm R."/>
            <person name="Pangilinan J."/>
            <person name="Park H.-J."/>
            <person name="Ramirez L."/>
            <person name="Alfaro M."/>
            <person name="Sun H."/>
            <person name="Tritt A."/>
            <person name="Yoshinaga Y."/>
            <person name="Zwiers L.-H."/>
            <person name="Turgeon B."/>
            <person name="Goodwin S."/>
            <person name="Spatafora J."/>
            <person name="Crous P."/>
            <person name="Grigoriev I."/>
        </authorList>
    </citation>
    <scope>NUCLEOTIDE SEQUENCE</scope>
    <source>
        <strain evidence="7">CBS 121739</strain>
    </source>
</reference>
<feature type="active site" description="Proton acceptor" evidence="4">
    <location>
        <position position="316"/>
    </location>
</feature>
<evidence type="ECO:0000256" key="1">
    <source>
        <dbReference type="ARBA" id="ARBA00022603"/>
    </source>
</evidence>
<dbReference type="PROSITE" id="PS51683">
    <property type="entry name" value="SAM_OMT_II"/>
    <property type="match status" value="1"/>
</dbReference>
<feature type="domain" description="O-methyltransferase dimerisation" evidence="6">
    <location>
        <begin position="67"/>
        <end position="130"/>
    </location>
</feature>
<dbReference type="Gene3D" id="1.10.10.10">
    <property type="entry name" value="Winged helix-like DNA-binding domain superfamily/Winged helix DNA-binding domain"/>
    <property type="match status" value="1"/>
</dbReference>
<dbReference type="GeneID" id="54483563"/>
<dbReference type="InterPro" id="IPR001077">
    <property type="entry name" value="COMT_C"/>
</dbReference>
<evidence type="ECO:0000256" key="3">
    <source>
        <dbReference type="ARBA" id="ARBA00022691"/>
    </source>
</evidence>
<sequence>MSRRGPDTVSLDVPSLCCDLKSAVMQLQGSSPIQGTEELLCAAKQLVAVLEQPFDRMARLAKAPVGHAVLRTAINIGLFEQFYAGINHAEGLAARCGVEKTLLVRLMNVLVSEGVFEQYGPQQYKSTLSSQHMTLPGFRAVVRGLAETADIMPHLPDYLASIQYRNPSENKPGLFGFAKRSELSMFEWLEQNPEKLQVFQEFQSAKEEMLDTSFESLLRELIESTPPVKKLSSDEESFQTDTVLLCDVGGGRGTALRSVSTSIPKLSTFGRTITQDLRSVVESIEPCPEWEAMPYDFFEPQPVKGAYIYMLRDVLHNWSDTACLSILSNIIEAMGPKSQLLILDAVLPETCAPQFMTYIDIQMMQFGGMERTESHWRHLLFQVGLEVESIQVRNTTGLESMIRVKKI</sequence>
<name>A0A6A6VWP8_9PEZI</name>
<evidence type="ECO:0000256" key="2">
    <source>
        <dbReference type="ARBA" id="ARBA00022679"/>
    </source>
</evidence>
<dbReference type="SUPFAM" id="SSF53335">
    <property type="entry name" value="S-adenosyl-L-methionine-dependent methyltransferases"/>
    <property type="match status" value="1"/>
</dbReference>
<accession>A0A6A6VWP8</accession>
<dbReference type="PANTHER" id="PTHR43712">
    <property type="entry name" value="PUTATIVE (AFU_ORTHOLOGUE AFUA_4G14580)-RELATED"/>
    <property type="match status" value="1"/>
</dbReference>